<proteinExistence type="predicted"/>
<dbReference type="AlphaFoldDB" id="A0A024GYW2"/>
<name>A0A024GYW2_9MICC</name>
<evidence type="ECO:0000313" key="1">
    <source>
        <dbReference type="EMBL" id="CCQ45140.1"/>
    </source>
</evidence>
<dbReference type="Proteomes" id="UP000035722">
    <property type="component" value="Unassembled WGS sequence"/>
</dbReference>
<keyword evidence="2" id="KW-1185">Reference proteome</keyword>
<comment type="caution">
    <text evidence="1">The sequence shown here is derived from an EMBL/GenBank/DDBJ whole genome shotgun (WGS) entry which is preliminary data.</text>
</comment>
<reference evidence="2" key="1">
    <citation type="journal article" date="2014" name="Genome Announc.">
        <title>Genome Sequence of Arthrobacter siccitolerans 4J27, a Xeroprotectant-Producing Desiccation-Tolerant Microorganism.</title>
        <authorList>
            <person name="Manzanera M."/>
            <person name="Santa-Cruz-Calvo L."/>
            <person name="Vilchez J.I."/>
            <person name="Garcia-Fontana C."/>
            <person name="Silva-Castro G.A."/>
            <person name="Calvo C."/>
            <person name="Gonzalez-Lopez J."/>
        </authorList>
    </citation>
    <scope>NUCLEOTIDE SEQUENCE [LARGE SCALE GENOMIC DNA]</scope>
    <source>
        <strain evidence="2">4J27</strain>
    </source>
</reference>
<organism evidence="1 2">
    <name type="scientific">Pseudarthrobacter siccitolerans</name>
    <dbReference type="NCBI Taxonomy" id="861266"/>
    <lineage>
        <taxon>Bacteria</taxon>
        <taxon>Bacillati</taxon>
        <taxon>Actinomycetota</taxon>
        <taxon>Actinomycetes</taxon>
        <taxon>Micrococcales</taxon>
        <taxon>Micrococcaceae</taxon>
        <taxon>Pseudarthrobacter</taxon>
    </lineage>
</organism>
<sequence>MNSKLNIVVRVDLDHAKALVIAKGHITVHSVNALYVVVKRANSIKQGLDLKLDISHAVVDDEALEQLQACSDTHHLPAMIDPSQKPCTISVLAPRRQHTTSRPALLAA</sequence>
<protein>
    <submittedName>
        <fullName evidence="1">Uncharacterized protein</fullName>
    </submittedName>
</protein>
<evidence type="ECO:0000313" key="2">
    <source>
        <dbReference type="Proteomes" id="UP000035722"/>
    </source>
</evidence>
<gene>
    <name evidence="1" type="ORF">ARTSIC4J27_1073</name>
</gene>
<dbReference type="EMBL" id="CAQI01000032">
    <property type="protein sequence ID" value="CCQ45140.1"/>
    <property type="molecule type" value="Genomic_DNA"/>
</dbReference>
<dbReference type="RefSeq" id="WP_050054149.1">
    <property type="nucleotide sequence ID" value="NZ_CAQI01000032.1"/>
</dbReference>
<accession>A0A024GYW2</accession>
<dbReference type="OrthoDB" id="4964550at2"/>